<dbReference type="InterPro" id="IPR050266">
    <property type="entry name" value="AB_hydrolase_sf"/>
</dbReference>
<dbReference type="SUPFAM" id="SSF53474">
    <property type="entry name" value="alpha/beta-Hydrolases"/>
    <property type="match status" value="1"/>
</dbReference>
<evidence type="ECO:0000259" key="2">
    <source>
        <dbReference type="Pfam" id="PF00561"/>
    </source>
</evidence>
<evidence type="ECO:0000256" key="1">
    <source>
        <dbReference type="ARBA" id="ARBA00022801"/>
    </source>
</evidence>
<dbReference type="InterPro" id="IPR029058">
    <property type="entry name" value="AB_hydrolase_fold"/>
</dbReference>
<reference evidence="3 4" key="1">
    <citation type="submission" date="2019-03" db="EMBL/GenBank/DDBJ databases">
        <title>Draft genome sequences of novel Actinobacteria.</title>
        <authorList>
            <person name="Sahin N."/>
            <person name="Ay H."/>
            <person name="Saygin H."/>
        </authorList>
    </citation>
    <scope>NUCLEOTIDE SEQUENCE [LARGE SCALE GENOMIC DNA]</scope>
    <source>
        <strain evidence="3 4">DSM 45941</strain>
    </source>
</reference>
<dbReference type="GO" id="GO:0016020">
    <property type="term" value="C:membrane"/>
    <property type="evidence" value="ECO:0007669"/>
    <property type="project" value="TreeGrafter"/>
</dbReference>
<evidence type="ECO:0000313" key="3">
    <source>
        <dbReference type="EMBL" id="TDD77646.1"/>
    </source>
</evidence>
<dbReference type="GO" id="GO:0016787">
    <property type="term" value="F:hydrolase activity"/>
    <property type="evidence" value="ECO:0007669"/>
    <property type="project" value="UniProtKB-KW"/>
</dbReference>
<dbReference type="Proteomes" id="UP000295578">
    <property type="component" value="Unassembled WGS sequence"/>
</dbReference>
<dbReference type="AlphaFoldDB" id="A0A4R5B0K0"/>
<name>A0A4R5B0K0_9ACTN</name>
<dbReference type="Pfam" id="PF00561">
    <property type="entry name" value="Abhydrolase_1"/>
    <property type="match status" value="1"/>
</dbReference>
<evidence type="ECO:0000313" key="4">
    <source>
        <dbReference type="Proteomes" id="UP000295578"/>
    </source>
</evidence>
<sequence>MGRTRRIASFAADRGHSRHKAAIAGNHDRVTVQLYARDVGSGTPLVLLHGFPLSSAMWLAQREGLAGRFRVITPDLRGFGGSVLGDDEPSIDAMADDVARACRGIGVRRAVIGGLSMGGYVAMALCRRHPDLVLGLVLAATRAAADTAPVRENRLRQAERLEIEGTTRVLADEVLPGLVGPTTYRQRALIYGRVRGLVQATPPHAAAWAQRAMAGRDDAFGTLRGVRAPALVMVGDEDELATEDEARAMADALPNAELLVIPRAGHLCAVEQPDLFNQAVAEFAAALARTAH</sequence>
<protein>
    <submittedName>
        <fullName evidence="3">Alpha/beta fold hydrolase</fullName>
    </submittedName>
</protein>
<dbReference type="PRINTS" id="PR00111">
    <property type="entry name" value="ABHYDROLASE"/>
</dbReference>
<dbReference type="OrthoDB" id="9785847at2"/>
<keyword evidence="4" id="KW-1185">Reference proteome</keyword>
<accession>A0A4R5B0K0</accession>
<proteinExistence type="predicted"/>
<feature type="domain" description="AB hydrolase-1" evidence="2">
    <location>
        <begin position="44"/>
        <end position="268"/>
    </location>
</feature>
<comment type="caution">
    <text evidence="3">The sequence shown here is derived from an EMBL/GenBank/DDBJ whole genome shotgun (WGS) entry which is preliminary data.</text>
</comment>
<dbReference type="PANTHER" id="PTHR43798">
    <property type="entry name" value="MONOACYLGLYCEROL LIPASE"/>
    <property type="match status" value="1"/>
</dbReference>
<gene>
    <name evidence="3" type="ORF">E1293_25970</name>
</gene>
<dbReference type="EMBL" id="SMKY01000135">
    <property type="protein sequence ID" value="TDD77646.1"/>
    <property type="molecule type" value="Genomic_DNA"/>
</dbReference>
<keyword evidence="1 3" id="KW-0378">Hydrolase</keyword>
<dbReference type="InterPro" id="IPR000073">
    <property type="entry name" value="AB_hydrolase_1"/>
</dbReference>
<organism evidence="3 4">
    <name type="scientific">Actinomadura darangshiensis</name>
    <dbReference type="NCBI Taxonomy" id="705336"/>
    <lineage>
        <taxon>Bacteria</taxon>
        <taxon>Bacillati</taxon>
        <taxon>Actinomycetota</taxon>
        <taxon>Actinomycetes</taxon>
        <taxon>Streptosporangiales</taxon>
        <taxon>Thermomonosporaceae</taxon>
        <taxon>Actinomadura</taxon>
    </lineage>
</organism>
<dbReference type="Gene3D" id="3.40.50.1820">
    <property type="entry name" value="alpha/beta hydrolase"/>
    <property type="match status" value="1"/>
</dbReference>
<dbReference type="PANTHER" id="PTHR43798:SF31">
    <property type="entry name" value="AB HYDROLASE SUPERFAMILY PROTEIN YCLE"/>
    <property type="match status" value="1"/>
</dbReference>